<feature type="compositionally biased region" description="Low complexity" evidence="1">
    <location>
        <begin position="184"/>
        <end position="196"/>
    </location>
</feature>
<protein>
    <submittedName>
        <fullName evidence="2">Uncharacterized protein</fullName>
    </submittedName>
</protein>
<dbReference type="Proteomes" id="UP001153069">
    <property type="component" value="Unassembled WGS sequence"/>
</dbReference>
<dbReference type="InterPro" id="IPR027417">
    <property type="entry name" value="P-loop_NTPase"/>
</dbReference>
<comment type="caution">
    <text evidence="2">The sequence shown here is derived from an EMBL/GenBank/DDBJ whole genome shotgun (WGS) entry which is preliminary data.</text>
</comment>
<dbReference type="OrthoDB" id="2386367at2759"/>
<reference evidence="2" key="1">
    <citation type="submission" date="2020-06" db="EMBL/GenBank/DDBJ databases">
        <authorList>
            <consortium name="Plant Systems Biology data submission"/>
        </authorList>
    </citation>
    <scope>NUCLEOTIDE SEQUENCE</scope>
    <source>
        <strain evidence="2">D6</strain>
    </source>
</reference>
<feature type="compositionally biased region" description="Acidic residues" evidence="1">
    <location>
        <begin position="87"/>
        <end position="98"/>
    </location>
</feature>
<dbReference type="EMBL" id="CAICTM010000727">
    <property type="protein sequence ID" value="CAB9515628.1"/>
    <property type="molecule type" value="Genomic_DNA"/>
</dbReference>
<dbReference type="AlphaFoldDB" id="A0A9N8E7B1"/>
<sequence length="1267" mass="141799">MASSAPSASESITAAVAQLRMDDAAIAVSSGRPQPITSSPQIVENTLKEFYEYLQFLKDRLQRHQQRELKRNHNQVRSIASNSSSSSDEDSDSEDDGDLNNPKKGRHDHDNDPTITTTREEQASLFNYWNKKKKKKKPKKKKASNHQSDGEGQIGDARDDGEDTGKHEQQQGDSDDNDGRDNNDTSSQVSSSSTGSVWTFDRDTVRYLQHLAYFKDKILEQIDRFPLHSQAGREILEAIQSAASRGSAQHLGNPSDVLRHVRQMALYVSRLLQEIQLVDLDLLIRYMAQNQHAGNLMAGKDVLLLCGAARAGKTTTLHFLAGSTLQEVEIDGFFHIQPTAVKDESLANYATASTIAAHAVANNTGTTNALGMLSTDREPVTNHLQTAQVKLPKTKQTVIICDTPGLGPHDDGLSSQSVEWDIANGLGMIRAIHRAKTVKPIWVINRDEVSFRERFTSSALDGETVAAMKRLMSKSPEPLDLGPFNYLFTKYEAKHREVLCRQFAVMRKNYSSNHYSTASNPNNANHQQDNTNNSNHPSDLLLHPISYQEVNQKMNNYSTGSNNNLSSFQHNSSLTSSNVDDHTFATGGSAANTATSVTTQNQGKNRRWMKKVLEDITKKTTPRAHVVLPLEDDPAAFLQQLWDDCATVSDPKRFFVPFVTYPALKKLQLQLRITLSDLRTSLVEEDQTTAVYRLRQLQSLAQVLPEATDCANLGVEAVKKHMLGLRSRVLASIERRDYSMAIHRAQQLVTLSVVLPEAKTYGTITHDAVVLLRDLISALQATDYKTCQDRMTKLSELAREFPEANKCAHFALQASISHVSEFRDRVIKLIDTLLDKESTDPGKEGTKKFTSMLETLNTELANVVSSEPLLLLCVKEDYIGLDMKEERAMKDLARCTSEAFCIDQVARLTDNLRRDIPNFQSSTLNRDELLKRREFVLTALERLKICSVHLNKSPAGARADSIYHQAFKSFHDLVSSILAEAEQKYKSTWTDLDVFGRKVWFVAVLLQGPLKNKPHTARREHSKIEDLERRVLKVMLRLEIEVKRSMDRLKNFKFPDCGTKAFLKHTPIPDFGVSELKAPRFLLISVSKNARIRKLLPSKLDVLELNVCIAMFDHALLAFWRKVVIRLEQDYAVVVAMQKTQKDPQEILEAAKQLRTDVGRVEKEFLGVCGWSDDITTESEADLKRLIAVRDCVHMGVRKMEEMAKTKGRGLGFFACGNLNTVDSSGGGATSTDYLCRPKVPDGTTPNEEGNNKDSSNILCQPKAAPE</sequence>
<feature type="compositionally biased region" description="Basic and acidic residues" evidence="1">
    <location>
        <begin position="107"/>
        <end position="122"/>
    </location>
</feature>
<evidence type="ECO:0000313" key="3">
    <source>
        <dbReference type="Proteomes" id="UP001153069"/>
    </source>
</evidence>
<gene>
    <name evidence="2" type="ORF">SEMRO_728_G193750.1</name>
</gene>
<accession>A0A9N8E7B1</accession>
<evidence type="ECO:0000256" key="1">
    <source>
        <dbReference type="SAM" id="MobiDB-lite"/>
    </source>
</evidence>
<feature type="region of interest" description="Disordered" evidence="1">
    <location>
        <begin position="64"/>
        <end position="196"/>
    </location>
</feature>
<evidence type="ECO:0000313" key="2">
    <source>
        <dbReference type="EMBL" id="CAB9515628.1"/>
    </source>
</evidence>
<feature type="region of interest" description="Disordered" evidence="1">
    <location>
        <begin position="554"/>
        <end position="573"/>
    </location>
</feature>
<dbReference type="SUPFAM" id="SSF52540">
    <property type="entry name" value="P-loop containing nucleoside triphosphate hydrolases"/>
    <property type="match status" value="1"/>
</dbReference>
<keyword evidence="3" id="KW-1185">Reference proteome</keyword>
<feature type="compositionally biased region" description="Low complexity" evidence="1">
    <location>
        <begin position="519"/>
        <end position="536"/>
    </location>
</feature>
<feature type="compositionally biased region" description="Basic residues" evidence="1">
    <location>
        <begin position="130"/>
        <end position="144"/>
    </location>
</feature>
<feature type="compositionally biased region" description="Polar residues" evidence="1">
    <location>
        <begin position="1244"/>
        <end position="1259"/>
    </location>
</feature>
<organism evidence="2 3">
    <name type="scientific">Seminavis robusta</name>
    <dbReference type="NCBI Taxonomy" id="568900"/>
    <lineage>
        <taxon>Eukaryota</taxon>
        <taxon>Sar</taxon>
        <taxon>Stramenopiles</taxon>
        <taxon>Ochrophyta</taxon>
        <taxon>Bacillariophyta</taxon>
        <taxon>Bacillariophyceae</taxon>
        <taxon>Bacillariophycidae</taxon>
        <taxon>Naviculales</taxon>
        <taxon>Naviculaceae</taxon>
        <taxon>Seminavis</taxon>
    </lineage>
</organism>
<proteinExistence type="predicted"/>
<feature type="region of interest" description="Disordered" evidence="1">
    <location>
        <begin position="1229"/>
        <end position="1267"/>
    </location>
</feature>
<name>A0A9N8E7B1_9STRA</name>
<feature type="region of interest" description="Disordered" evidence="1">
    <location>
        <begin position="513"/>
        <end position="540"/>
    </location>
</feature>